<feature type="transmembrane region" description="Helical" evidence="1">
    <location>
        <begin position="64"/>
        <end position="84"/>
    </location>
</feature>
<proteinExistence type="predicted"/>
<evidence type="ECO:0000313" key="2">
    <source>
        <dbReference type="EMBL" id="MBA9005496.1"/>
    </source>
</evidence>
<feature type="transmembrane region" description="Helical" evidence="1">
    <location>
        <begin position="227"/>
        <end position="248"/>
    </location>
</feature>
<keyword evidence="3" id="KW-1185">Reference proteome</keyword>
<comment type="caution">
    <text evidence="2">The sequence shown here is derived from an EMBL/GenBank/DDBJ whole genome shotgun (WGS) entry which is preliminary data.</text>
</comment>
<name>A0A7W3N0W4_9ACTN</name>
<dbReference type="Proteomes" id="UP000539313">
    <property type="component" value="Unassembled WGS sequence"/>
</dbReference>
<dbReference type="RefSeq" id="WP_182706674.1">
    <property type="nucleotide sequence ID" value="NZ_JACJII010000001.1"/>
</dbReference>
<feature type="transmembrane region" description="Helical" evidence="1">
    <location>
        <begin position="151"/>
        <end position="173"/>
    </location>
</feature>
<evidence type="ECO:0000256" key="1">
    <source>
        <dbReference type="SAM" id="Phobius"/>
    </source>
</evidence>
<gene>
    <name evidence="2" type="ORF">HNR21_004378</name>
</gene>
<sequence>MTAVAVDRPAAPSLLTLTAVELRKMTDTRAGRWLLTFVVLVGVALVGVVLFAVPRAELTMAELFGAATSGVFVLLPVVGVLSVTSEWSQRTVLSTFTLVPRRERVVAAKLAAASVLTAAFWAVSALVAWAGRALAEALDRTDAGWTLPPRLLATTLLVMLLGTLGGVAFGMLFQNPPLAIVLLFVLPIAWGILGETVSALNDAAGWLDAGRTGAPFLEPGARLTGEVWARLAVSQAVWLGLPLVLGHLRVMRREVK</sequence>
<organism evidence="2 3">
    <name type="scientific">Thermomonospora cellulosilytica</name>
    <dbReference type="NCBI Taxonomy" id="1411118"/>
    <lineage>
        <taxon>Bacteria</taxon>
        <taxon>Bacillati</taxon>
        <taxon>Actinomycetota</taxon>
        <taxon>Actinomycetes</taxon>
        <taxon>Streptosporangiales</taxon>
        <taxon>Thermomonosporaceae</taxon>
        <taxon>Thermomonospora</taxon>
    </lineage>
</organism>
<dbReference type="AlphaFoldDB" id="A0A7W3N0W4"/>
<reference evidence="2 3" key="1">
    <citation type="submission" date="2020-08" db="EMBL/GenBank/DDBJ databases">
        <title>Sequencing the genomes of 1000 actinobacteria strains.</title>
        <authorList>
            <person name="Klenk H.-P."/>
        </authorList>
    </citation>
    <scope>NUCLEOTIDE SEQUENCE [LARGE SCALE GENOMIC DNA]</scope>
    <source>
        <strain evidence="2 3">DSM 45823</strain>
    </source>
</reference>
<keyword evidence="1" id="KW-1133">Transmembrane helix</keyword>
<keyword evidence="1" id="KW-0812">Transmembrane</keyword>
<keyword evidence="1" id="KW-0472">Membrane</keyword>
<feature type="transmembrane region" description="Helical" evidence="1">
    <location>
        <begin position="105"/>
        <end position="131"/>
    </location>
</feature>
<feature type="transmembrane region" description="Helical" evidence="1">
    <location>
        <begin position="33"/>
        <end position="52"/>
    </location>
</feature>
<protein>
    <submittedName>
        <fullName evidence="2">ABC-type transport system involved in multi-copper enzyme maturation permease subunit</fullName>
    </submittedName>
</protein>
<accession>A0A7W3N0W4</accession>
<feature type="transmembrane region" description="Helical" evidence="1">
    <location>
        <begin position="180"/>
        <end position="200"/>
    </location>
</feature>
<evidence type="ECO:0000313" key="3">
    <source>
        <dbReference type="Proteomes" id="UP000539313"/>
    </source>
</evidence>
<dbReference type="EMBL" id="JACJII010000001">
    <property type="protein sequence ID" value="MBA9005496.1"/>
    <property type="molecule type" value="Genomic_DNA"/>
</dbReference>